<dbReference type="EMBL" id="MGJM01000012">
    <property type="protein sequence ID" value="OGN06674.1"/>
    <property type="molecule type" value="Genomic_DNA"/>
</dbReference>
<gene>
    <name evidence="1" type="ORF">A2669_01795</name>
</gene>
<name>A0A1F8F0L3_9BACT</name>
<comment type="caution">
    <text evidence="1">The sequence shown here is derived from an EMBL/GenBank/DDBJ whole genome shotgun (WGS) entry which is preliminary data.</text>
</comment>
<protein>
    <submittedName>
        <fullName evidence="1">Uncharacterized protein</fullName>
    </submittedName>
</protein>
<proteinExistence type="predicted"/>
<dbReference type="AlphaFoldDB" id="A0A1F8F0L3"/>
<accession>A0A1F8F0L3</accession>
<evidence type="ECO:0000313" key="1">
    <source>
        <dbReference type="EMBL" id="OGN06674.1"/>
    </source>
</evidence>
<sequence>MRKDKVKAFELRRQEKSYSEISGLLKIPKSTLATWFQKEEWSQQIRDRLGSTASLAYPIKLALMVKATKERWAKLHQQYRNQAERKFDRLKKDPIFIAGVMLYWGEGDKGKGPTVKFANSDPRMMKIFYGFLKKTLAVPPEKIHAYLLLYPDLKDEMQKTFWHRATGIPTSQFWKSVYIKGRHPTRRLSYGVCYIHVCSRELKENLLVWINLFEKEFA</sequence>
<evidence type="ECO:0000313" key="2">
    <source>
        <dbReference type="Proteomes" id="UP000177605"/>
    </source>
</evidence>
<reference evidence="1 2" key="1">
    <citation type="journal article" date="2016" name="Nat. Commun.">
        <title>Thousands of microbial genomes shed light on interconnected biogeochemical processes in an aquifer system.</title>
        <authorList>
            <person name="Anantharaman K."/>
            <person name="Brown C.T."/>
            <person name="Hug L.A."/>
            <person name="Sharon I."/>
            <person name="Castelle C.J."/>
            <person name="Probst A.J."/>
            <person name="Thomas B.C."/>
            <person name="Singh A."/>
            <person name="Wilkins M.J."/>
            <person name="Karaoz U."/>
            <person name="Brodie E.L."/>
            <person name="Williams K.H."/>
            <person name="Hubbard S.S."/>
            <person name="Banfield J.F."/>
        </authorList>
    </citation>
    <scope>NUCLEOTIDE SEQUENCE [LARGE SCALE GENOMIC DNA]</scope>
</reference>
<organism evidence="1 2">
    <name type="scientific">Candidatus Yanofskybacteria bacterium RIFCSPHIGHO2_01_FULL_48_25b</name>
    <dbReference type="NCBI Taxonomy" id="1802672"/>
    <lineage>
        <taxon>Bacteria</taxon>
        <taxon>Candidatus Yanofskyibacteriota</taxon>
    </lineage>
</organism>
<dbReference type="Proteomes" id="UP000177605">
    <property type="component" value="Unassembled WGS sequence"/>
</dbReference>